<comment type="caution">
    <text evidence="3">The sequence shown here is derived from an EMBL/GenBank/DDBJ whole genome shotgun (WGS) entry which is preliminary data.</text>
</comment>
<accession>A0A4S8W3I6</accession>
<feature type="signal peptide" evidence="1">
    <location>
        <begin position="1"/>
        <end position="25"/>
    </location>
</feature>
<protein>
    <submittedName>
        <fullName evidence="3">Alpha/beta-hydrolase</fullName>
    </submittedName>
</protein>
<evidence type="ECO:0000259" key="2">
    <source>
        <dbReference type="Pfam" id="PF12697"/>
    </source>
</evidence>
<dbReference type="Pfam" id="PF12697">
    <property type="entry name" value="Abhydrolase_6"/>
    <property type="match status" value="1"/>
</dbReference>
<evidence type="ECO:0000313" key="3">
    <source>
        <dbReference type="EMBL" id="THW81936.1"/>
    </source>
</evidence>
<dbReference type="Gene3D" id="3.40.50.1820">
    <property type="entry name" value="alpha/beta hydrolase"/>
    <property type="match status" value="1"/>
</dbReference>
<feature type="domain" description="AB hydrolase-1" evidence="2">
    <location>
        <begin position="138"/>
        <end position="391"/>
    </location>
</feature>
<keyword evidence="1" id="KW-0732">Signal</keyword>
<dbReference type="GO" id="GO:0016787">
    <property type="term" value="F:hydrolase activity"/>
    <property type="evidence" value="ECO:0007669"/>
    <property type="project" value="UniProtKB-KW"/>
</dbReference>
<keyword evidence="3" id="KW-0378">Hydrolase</keyword>
<dbReference type="InterPro" id="IPR029058">
    <property type="entry name" value="AB_hydrolase_fold"/>
</dbReference>
<evidence type="ECO:0000256" key="1">
    <source>
        <dbReference type="SAM" id="SignalP"/>
    </source>
</evidence>
<dbReference type="AlphaFoldDB" id="A0A4S8W3I6"/>
<evidence type="ECO:0000313" key="4">
    <source>
        <dbReference type="Proteomes" id="UP000304928"/>
    </source>
</evidence>
<dbReference type="SUPFAM" id="SSF53474">
    <property type="entry name" value="alpha/beta-Hydrolases"/>
    <property type="match status" value="1"/>
</dbReference>
<dbReference type="Proteomes" id="UP000304928">
    <property type="component" value="Unassembled WGS sequence"/>
</dbReference>
<sequence length="410" mass="43147">MKSIITHSTIMTALTFLTFAGLAAAQYSNSVGGALPAGIDAPMTSGFSNPTVQPSRGGAAICVSGHVPVMASAENVMFNFSIPANESDVTDTFLKYITQGSTFAQSIMGGMHNVSGNYSIGATLCMPANGTIPSSVQLLTHGIGFDRYYWDFAAGYSYVDYAIEQGYATFSYDRLGVGLSSTPDPIQVVQGPLEVSIANQLAMSLRNSKFGGANFSTVIGVGHSFGSAITQAVTSMHPTTFDAAILTGFSMNQTAIPAFVTALNLQIASQNQPYRFAGLNNGYLVDYSAVSNQYGFFRAPNFDPLILAAGEAAKGSVTFGELFTQAAIASPAMNFTGPVAIVNGAADLPFCFGNCSYPMNLAEAAVNALYPASMAKDNYLAPSTGHGVNLHYTAMDAYKFIGSFLKQNRY</sequence>
<name>A0A4S8W3I6_AURPU</name>
<dbReference type="InterPro" id="IPR000073">
    <property type="entry name" value="AB_hydrolase_1"/>
</dbReference>
<proteinExistence type="predicted"/>
<reference evidence="3 4" key="1">
    <citation type="submission" date="2018-10" db="EMBL/GenBank/DDBJ databases">
        <title>Fifty Aureobasidium pullulans genomes reveal a recombining polyextremotolerant generalist.</title>
        <authorList>
            <person name="Gostincar C."/>
            <person name="Turk M."/>
            <person name="Zajc J."/>
            <person name="Gunde-Cimerman N."/>
        </authorList>
    </citation>
    <scope>NUCLEOTIDE SEQUENCE [LARGE SCALE GENOMIC DNA]</scope>
    <source>
        <strain evidence="3 4">EXF-10507</strain>
    </source>
</reference>
<feature type="chain" id="PRO_5044089439" evidence="1">
    <location>
        <begin position="26"/>
        <end position="410"/>
    </location>
</feature>
<organism evidence="3 4">
    <name type="scientific">Aureobasidium pullulans</name>
    <name type="common">Black yeast</name>
    <name type="synonym">Pullularia pullulans</name>
    <dbReference type="NCBI Taxonomy" id="5580"/>
    <lineage>
        <taxon>Eukaryota</taxon>
        <taxon>Fungi</taxon>
        <taxon>Dikarya</taxon>
        <taxon>Ascomycota</taxon>
        <taxon>Pezizomycotina</taxon>
        <taxon>Dothideomycetes</taxon>
        <taxon>Dothideomycetidae</taxon>
        <taxon>Dothideales</taxon>
        <taxon>Saccotheciaceae</taxon>
        <taxon>Aureobasidium</taxon>
    </lineage>
</organism>
<gene>
    <name evidence="3" type="ORF">D6D15_10458</name>
</gene>
<dbReference type="EMBL" id="QZAR01000419">
    <property type="protein sequence ID" value="THW81936.1"/>
    <property type="molecule type" value="Genomic_DNA"/>
</dbReference>